<dbReference type="Proteomes" id="UP001189122">
    <property type="component" value="Unassembled WGS sequence"/>
</dbReference>
<dbReference type="EMBL" id="CACRZD030000005">
    <property type="protein sequence ID" value="CAA6660206.1"/>
    <property type="molecule type" value="Genomic_DNA"/>
</dbReference>
<keyword evidence="5" id="KW-0433">Leucine-rich repeat</keyword>
<evidence type="ECO:0000256" key="2">
    <source>
        <dbReference type="ARBA" id="ARBA00006286"/>
    </source>
</evidence>
<evidence type="ECO:0000256" key="5">
    <source>
        <dbReference type="ARBA" id="ARBA00022614"/>
    </source>
</evidence>
<evidence type="ECO:0000256" key="8">
    <source>
        <dbReference type="ARBA" id="ARBA00026055"/>
    </source>
</evidence>
<evidence type="ECO:0000313" key="10">
    <source>
        <dbReference type="EMBL" id="CAA2620456.1"/>
    </source>
</evidence>
<dbReference type="Gene3D" id="3.10.20.90">
    <property type="entry name" value="Phosphatidylinositol 3-kinase Catalytic Subunit, Chain A, domain 1"/>
    <property type="match status" value="1"/>
</dbReference>
<dbReference type="InterPro" id="IPR032675">
    <property type="entry name" value="LRR_dom_sf"/>
</dbReference>
<evidence type="ECO:0000256" key="6">
    <source>
        <dbReference type="ARBA" id="ARBA00022737"/>
    </source>
</evidence>
<dbReference type="PANTHER" id="PTHR46545:SF1">
    <property type="entry name" value="LEUCINE-RICH REPEAT-CONTAINING PROTEIN 51"/>
    <property type="match status" value="1"/>
</dbReference>
<comment type="subunit">
    <text evidence="8">Supercomplex made of cofactors A to E. Cofactors A and D function by capturing and stabilizing tubulin in a quasi-native conformation. Cofactor E binds to the cofactor D-tubulin complex; interaction with cofactor C then causes the release of tubulin polypeptides that are committed to the native state.</text>
</comment>
<gene>
    <name evidence="10" type="ORF">SI7747_05006625</name>
</gene>
<dbReference type="SMART" id="SM01052">
    <property type="entry name" value="CAP_GLY"/>
    <property type="match status" value="1"/>
</dbReference>
<dbReference type="SUPFAM" id="SSF54236">
    <property type="entry name" value="Ubiquitin-like"/>
    <property type="match status" value="1"/>
</dbReference>
<dbReference type="InterPro" id="IPR001611">
    <property type="entry name" value="Leu-rich_rpt"/>
</dbReference>
<proteinExistence type="inferred from homology"/>
<dbReference type="SUPFAM" id="SSF52075">
    <property type="entry name" value="Outer arm dynein light chain 1"/>
    <property type="match status" value="1"/>
</dbReference>
<dbReference type="FunFam" id="2.30.30.190:FF:000016">
    <property type="entry name" value="Tubulin-folding cofactor E"/>
    <property type="match status" value="1"/>
</dbReference>
<keyword evidence="4" id="KW-0963">Cytoplasm</keyword>
<evidence type="ECO:0000313" key="11">
    <source>
        <dbReference type="Proteomes" id="UP001189122"/>
    </source>
</evidence>
<comment type="subcellular location">
    <subcellularLocation>
        <location evidence="1">Cytoplasm</location>
    </subcellularLocation>
</comment>
<dbReference type="Pfam" id="PF01302">
    <property type="entry name" value="CAP_GLY"/>
    <property type="match status" value="1"/>
</dbReference>
<keyword evidence="11" id="KW-1185">Reference proteome</keyword>
<evidence type="ECO:0000256" key="4">
    <source>
        <dbReference type="ARBA" id="ARBA00022490"/>
    </source>
</evidence>
<dbReference type="PANTHER" id="PTHR46545">
    <property type="entry name" value="LEUCINE-RICH REPEAT-CONTAINING PROTEIN 51"/>
    <property type="match status" value="1"/>
</dbReference>
<dbReference type="InterPro" id="IPR000938">
    <property type="entry name" value="CAP-Gly_domain"/>
</dbReference>
<protein>
    <recommendedName>
        <fullName evidence="3">Leucine-rich repeat-containing protein 51</fullName>
    </recommendedName>
</protein>
<dbReference type="FunFam" id="3.80.10.10:FF:000846">
    <property type="entry name" value="Predicted protein"/>
    <property type="match status" value="1"/>
</dbReference>
<dbReference type="InterPro" id="IPR036859">
    <property type="entry name" value="CAP-Gly_dom_sf"/>
</dbReference>
<dbReference type="AlphaFoldDB" id="A0A7I8IRL7"/>
<dbReference type="PROSITE" id="PS50245">
    <property type="entry name" value="CAP_GLY_2"/>
    <property type="match status" value="1"/>
</dbReference>
<dbReference type="GO" id="GO:0005737">
    <property type="term" value="C:cytoplasm"/>
    <property type="evidence" value="ECO:0007669"/>
    <property type="project" value="UniProtKB-SubCell"/>
</dbReference>
<dbReference type="PROSITE" id="PS51450">
    <property type="entry name" value="LRR"/>
    <property type="match status" value="2"/>
</dbReference>
<dbReference type="FunFam" id="3.10.20.90:FF:000187">
    <property type="entry name" value="Tubulin-folding cofactor E"/>
    <property type="match status" value="1"/>
</dbReference>
<dbReference type="InterPro" id="IPR029071">
    <property type="entry name" value="Ubiquitin-like_domsf"/>
</dbReference>
<dbReference type="Gene3D" id="2.30.30.190">
    <property type="entry name" value="CAP Gly-rich-like domain"/>
    <property type="match status" value="1"/>
</dbReference>
<comment type="similarity">
    <text evidence="2">Belongs to the TBCE family.</text>
</comment>
<dbReference type="CDD" id="cd17044">
    <property type="entry name" value="Ubl_TBCE"/>
    <property type="match status" value="1"/>
</dbReference>
<evidence type="ECO:0000256" key="1">
    <source>
        <dbReference type="ARBA" id="ARBA00004496"/>
    </source>
</evidence>
<evidence type="ECO:0000259" key="9">
    <source>
        <dbReference type="PROSITE" id="PS50245"/>
    </source>
</evidence>
<evidence type="ECO:0000256" key="7">
    <source>
        <dbReference type="ARBA" id="ARBA00023186"/>
    </source>
</evidence>
<dbReference type="SUPFAM" id="SSF74924">
    <property type="entry name" value="Cap-Gly domain"/>
    <property type="match status" value="1"/>
</dbReference>
<keyword evidence="7" id="KW-0143">Chaperone</keyword>
<dbReference type="Gene3D" id="3.80.10.10">
    <property type="entry name" value="Ribonuclease Inhibitor"/>
    <property type="match status" value="2"/>
</dbReference>
<dbReference type="EMBL" id="LR743592">
    <property type="protein sequence ID" value="CAA2620456.1"/>
    <property type="molecule type" value="Genomic_DNA"/>
</dbReference>
<keyword evidence="6" id="KW-0677">Repeat</keyword>
<reference evidence="10 11" key="1">
    <citation type="submission" date="2019-12" db="EMBL/GenBank/DDBJ databases">
        <authorList>
            <person name="Scholz U."/>
            <person name="Mascher M."/>
            <person name="Fiebig A."/>
        </authorList>
    </citation>
    <scope>NUCLEOTIDE SEQUENCE</scope>
</reference>
<feature type="domain" description="CAP-Gly" evidence="9">
    <location>
        <begin position="43"/>
        <end position="86"/>
    </location>
</feature>
<organism evidence="10">
    <name type="scientific">Spirodela intermedia</name>
    <name type="common">Intermediate duckweed</name>
    <dbReference type="NCBI Taxonomy" id="51605"/>
    <lineage>
        <taxon>Eukaryota</taxon>
        <taxon>Viridiplantae</taxon>
        <taxon>Streptophyta</taxon>
        <taxon>Embryophyta</taxon>
        <taxon>Tracheophyta</taxon>
        <taxon>Spermatophyta</taxon>
        <taxon>Magnoliopsida</taxon>
        <taxon>Liliopsida</taxon>
        <taxon>Araceae</taxon>
        <taxon>Lemnoideae</taxon>
        <taxon>Spirodela</taxon>
    </lineage>
</organism>
<name>A0A7I8IRL7_SPIIN</name>
<dbReference type="InterPro" id="IPR044079">
    <property type="entry name" value="Ubl_TBCE"/>
</dbReference>
<dbReference type="PROSITE" id="PS00845">
    <property type="entry name" value="CAP_GLY_1"/>
    <property type="match status" value="1"/>
</dbReference>
<sequence>MTQEEGGEGTTGVEGPAVPAFSVCQRVHVLGDPRRTGTVRYVGPVDGYDGSWIGVDWDDGGGKHDGVVNGVRYFSAKGQMTGSLVRPRNLSAGITLMGPCVSDTEVNLPRRRRVSFRNLKELDLTGNLLSSWQDVGSICEALPALEILNLTNNFLERDTITLEQLHLNKNKLKDNDHDGHECSTPFENLRCLLLGCNEIEDLASIDSLNLFPNLMDIRLSGNPVADPARGGLPRFILIARLSKVQMLNGSEVTSRERRESEIRYVRLVMVKLQSDGPEEIKRVHPRFAELKIHHGIEDEKPSTQNAATQSMASELISLTLKCVGASMGEKPPMTRKLPPPQRYVGKLKVLCESFFKLKFIKLRLFLQEEGSPLPLLLDDDSATLMDFGIGTGTTILVDEEMS</sequence>
<accession>A0A7I8IRL7</accession>
<evidence type="ECO:0000256" key="3">
    <source>
        <dbReference type="ARBA" id="ARBA00014223"/>
    </source>
</evidence>